<feature type="domain" description="Competence protein CoiA nuclease-like" evidence="1">
    <location>
        <begin position="67"/>
        <end position="217"/>
    </location>
</feature>
<protein>
    <submittedName>
        <fullName evidence="4">Competence protein CoiA</fullName>
    </submittedName>
</protein>
<dbReference type="RefSeq" id="WP_061521825.1">
    <property type="nucleotide sequence ID" value="NZ_JARLZY010000001.1"/>
</dbReference>
<dbReference type="Pfam" id="PF06054">
    <property type="entry name" value="CoiA_nuc"/>
    <property type="match status" value="1"/>
</dbReference>
<dbReference type="InterPro" id="IPR057253">
    <property type="entry name" value="CoiA-like_N"/>
</dbReference>
<sequence length="387" mass="45112">MFSAVTAEGQLVQLAGRYSNQKAEELRQTRWYCPVCGGELDVKLGPQKQPHFAHKKSRLCPGEPEPESEYHLEGKRQLFLWLKAQRLTANLEPYVKSAGQRPDLTAINGEESLAFEFQCANLSAESLYSRTEGLKKAGLRPFWIIGAKRLKRLSAHFFQLSAFHWQFFEVNSFSSILFYCPEARSFYKLHGIIPFYTGYSYAEMKIIPLHKATLPDICLAEGSRNVTLSTWKRAVSGFRRKNSRFLSKEARLIQRLFYERHQIAFSLLPSEVFVPAPAGFMFSSPVFVWQGHLYLRFMELSEKGAPIRLADMVRFCRRKIFDRDIRLRFEYNEEHISLAIKQYTDFLCLQDFLRETENEVYMLTSPQKKLFRTAEGLLQRDRIFFGE</sequence>
<accession>A0A150F6W4</accession>
<dbReference type="OrthoDB" id="3784230at2"/>
<evidence type="ECO:0000259" key="2">
    <source>
        <dbReference type="Pfam" id="PF25164"/>
    </source>
</evidence>
<dbReference type="InterPro" id="IPR057252">
    <property type="entry name" value="CoiA_C"/>
</dbReference>
<feature type="domain" description="Competence protein CoiA-like N-terminal" evidence="2">
    <location>
        <begin position="17"/>
        <end position="61"/>
    </location>
</feature>
<dbReference type="EMBL" id="LSBA01000016">
    <property type="protein sequence ID" value="KXZ18907.1"/>
    <property type="molecule type" value="Genomic_DNA"/>
</dbReference>
<dbReference type="PIRSF" id="PIRSF007487">
    <property type="entry name" value="Competence-induced_CoiA_bac"/>
    <property type="match status" value="1"/>
</dbReference>
<evidence type="ECO:0000259" key="3">
    <source>
        <dbReference type="Pfam" id="PF25166"/>
    </source>
</evidence>
<organism evidence="4 5">
    <name type="scientific">Bacillus nakamurai</name>
    <dbReference type="NCBI Taxonomy" id="1793963"/>
    <lineage>
        <taxon>Bacteria</taxon>
        <taxon>Bacillati</taxon>
        <taxon>Bacillota</taxon>
        <taxon>Bacilli</taxon>
        <taxon>Bacillales</taxon>
        <taxon>Bacillaceae</taxon>
        <taxon>Bacillus</taxon>
    </lineage>
</organism>
<dbReference type="InterPro" id="IPR021176">
    <property type="entry name" value="Competence-induced_CoiA"/>
</dbReference>
<evidence type="ECO:0000259" key="1">
    <source>
        <dbReference type="Pfam" id="PF06054"/>
    </source>
</evidence>
<dbReference type="AlphaFoldDB" id="A0A150F6W4"/>
<proteinExistence type="predicted"/>
<comment type="caution">
    <text evidence="4">The sequence shown here is derived from an EMBL/GenBank/DDBJ whole genome shotgun (WGS) entry which is preliminary data.</text>
</comment>
<name>A0A150F6W4_9BACI</name>
<evidence type="ECO:0000313" key="5">
    <source>
        <dbReference type="Proteomes" id="UP000075430"/>
    </source>
</evidence>
<feature type="domain" description="Competence protein CoiA C-terminal" evidence="3">
    <location>
        <begin position="229"/>
        <end position="371"/>
    </location>
</feature>
<gene>
    <name evidence="4" type="ORF">AXI58_16280</name>
</gene>
<dbReference type="STRING" id="1793963.AXI58_16280"/>
<dbReference type="Pfam" id="PF25164">
    <property type="entry name" value="CoiA_N"/>
    <property type="match status" value="1"/>
</dbReference>
<evidence type="ECO:0000313" key="4">
    <source>
        <dbReference type="EMBL" id="KXZ18907.1"/>
    </source>
</evidence>
<dbReference type="Proteomes" id="UP000075430">
    <property type="component" value="Unassembled WGS sequence"/>
</dbReference>
<dbReference type="InterPro" id="IPR010330">
    <property type="entry name" value="CoiA_nuc"/>
</dbReference>
<reference evidence="5" key="1">
    <citation type="submission" date="2016-02" db="EMBL/GenBank/DDBJ databases">
        <authorList>
            <person name="Dunlap C."/>
        </authorList>
    </citation>
    <scope>NUCLEOTIDE SEQUENCE [LARGE SCALE GENOMIC DNA]</scope>
    <source>
        <strain evidence="5">NRRL B-41092</strain>
    </source>
</reference>
<keyword evidence="5" id="KW-1185">Reference proteome</keyword>
<dbReference type="Pfam" id="PF25166">
    <property type="entry name" value="CoiA_C"/>
    <property type="match status" value="1"/>
</dbReference>